<dbReference type="SUPFAM" id="SSF48452">
    <property type="entry name" value="TPR-like"/>
    <property type="match status" value="1"/>
</dbReference>
<gene>
    <name evidence="4" type="ORF">GPM918_LOCUS34546</name>
    <name evidence="5" type="ORF">SRO942_LOCUS35247</name>
</gene>
<keyword evidence="6" id="KW-1185">Reference proteome</keyword>
<reference evidence="4" key="1">
    <citation type="submission" date="2021-02" db="EMBL/GenBank/DDBJ databases">
        <authorList>
            <person name="Nowell W R."/>
        </authorList>
    </citation>
    <scope>NUCLEOTIDE SEQUENCE</scope>
</reference>
<evidence type="ECO:0000313" key="4">
    <source>
        <dbReference type="EMBL" id="CAF1446009.1"/>
    </source>
</evidence>
<dbReference type="OrthoDB" id="381520at2759"/>
<dbReference type="Proteomes" id="UP000681722">
    <property type="component" value="Unassembled WGS sequence"/>
</dbReference>
<protein>
    <recommendedName>
        <fullName evidence="7">Kinesin light chain</fullName>
    </recommendedName>
</protein>
<dbReference type="PANTHER" id="PTHR45641:SF1">
    <property type="entry name" value="AAA+ ATPASE DOMAIN-CONTAINING PROTEIN"/>
    <property type="match status" value="1"/>
</dbReference>
<feature type="non-terminal residue" evidence="4">
    <location>
        <position position="1"/>
    </location>
</feature>
<dbReference type="EMBL" id="CAJOBC010084681">
    <property type="protein sequence ID" value="CAF4320640.1"/>
    <property type="molecule type" value="Genomic_DNA"/>
</dbReference>
<keyword evidence="2 3" id="KW-0802">TPR repeat</keyword>
<feature type="repeat" description="TPR" evidence="3">
    <location>
        <begin position="24"/>
        <end position="57"/>
    </location>
</feature>
<evidence type="ECO:0000313" key="5">
    <source>
        <dbReference type="EMBL" id="CAF4320640.1"/>
    </source>
</evidence>
<dbReference type="PROSITE" id="PS50005">
    <property type="entry name" value="TPR"/>
    <property type="match status" value="1"/>
</dbReference>
<name>A0A815P9S9_9BILA</name>
<dbReference type="InterPro" id="IPR011990">
    <property type="entry name" value="TPR-like_helical_dom_sf"/>
</dbReference>
<evidence type="ECO:0008006" key="7">
    <source>
        <dbReference type="Google" id="ProtNLM"/>
    </source>
</evidence>
<organism evidence="4 6">
    <name type="scientific">Didymodactylos carnosus</name>
    <dbReference type="NCBI Taxonomy" id="1234261"/>
    <lineage>
        <taxon>Eukaryota</taxon>
        <taxon>Metazoa</taxon>
        <taxon>Spiralia</taxon>
        <taxon>Gnathifera</taxon>
        <taxon>Rotifera</taxon>
        <taxon>Eurotatoria</taxon>
        <taxon>Bdelloidea</taxon>
        <taxon>Philodinida</taxon>
        <taxon>Philodinidae</taxon>
        <taxon>Didymodactylos</taxon>
    </lineage>
</organism>
<dbReference type="InterPro" id="IPR019734">
    <property type="entry name" value="TPR_rpt"/>
</dbReference>
<dbReference type="PANTHER" id="PTHR45641">
    <property type="entry name" value="TETRATRICOPEPTIDE REPEAT PROTEIN (AFU_ORTHOLOGUE AFUA_6G03870)"/>
    <property type="match status" value="1"/>
</dbReference>
<dbReference type="Proteomes" id="UP000663829">
    <property type="component" value="Unassembled WGS sequence"/>
</dbReference>
<comment type="caution">
    <text evidence="4">The sequence shown here is derived from an EMBL/GenBank/DDBJ whole genome shotgun (WGS) entry which is preliminary data.</text>
</comment>
<accession>A0A815P9S9</accession>
<proteinExistence type="predicted"/>
<evidence type="ECO:0000256" key="3">
    <source>
        <dbReference type="PROSITE-ProRule" id="PRU00339"/>
    </source>
</evidence>
<keyword evidence="1" id="KW-0677">Repeat</keyword>
<evidence type="ECO:0000313" key="6">
    <source>
        <dbReference type="Proteomes" id="UP000663829"/>
    </source>
</evidence>
<dbReference type="Pfam" id="PF13424">
    <property type="entry name" value="TPR_12"/>
    <property type="match status" value="1"/>
</dbReference>
<dbReference type="EMBL" id="CAJNOQ010019236">
    <property type="protein sequence ID" value="CAF1446009.1"/>
    <property type="molecule type" value="Genomic_DNA"/>
</dbReference>
<sequence length="152" mass="17239">STRKVRKALNLCKKILPDMHLDVATIYNDISQIYYDQGDYGKAIEYWTKTFEIQKALLSPNHPDVARTCNSLSEAFYKDGALELALALRGKSYVIDSNNLPDDRPHVLNGVLWMRNMEKEHPACNIFRILRPSAPDSSSTSASTEREECCIT</sequence>
<evidence type="ECO:0000256" key="2">
    <source>
        <dbReference type="ARBA" id="ARBA00022803"/>
    </source>
</evidence>
<dbReference type="AlphaFoldDB" id="A0A815P9S9"/>
<dbReference type="Gene3D" id="1.25.40.10">
    <property type="entry name" value="Tetratricopeptide repeat domain"/>
    <property type="match status" value="1"/>
</dbReference>
<evidence type="ECO:0000256" key="1">
    <source>
        <dbReference type="ARBA" id="ARBA00022737"/>
    </source>
</evidence>